<dbReference type="Proteomes" id="UP000305282">
    <property type="component" value="Unassembled WGS sequence"/>
</dbReference>
<evidence type="ECO:0000313" key="1">
    <source>
        <dbReference type="EMBL" id="THJ37377.1"/>
    </source>
</evidence>
<sequence length="116" mass="13160">MRRWTFQPDEEQNLEVSAPSIDRNTEAAVLDFLESDVGPYPADIARYVRRWQKVRAGELNAALGNGTVQEIEGGRVLLESLYEQWESVYFTIAEFEELLADYAAFLDSRSRPGAEG</sequence>
<keyword evidence="2" id="KW-1185">Reference proteome</keyword>
<organism evidence="1 2">
    <name type="scientific">Candidatus Frankia alpina</name>
    <dbReference type="NCBI Taxonomy" id="2699483"/>
    <lineage>
        <taxon>Bacteria</taxon>
        <taxon>Bacillati</taxon>
        <taxon>Actinomycetota</taxon>
        <taxon>Actinomycetes</taxon>
        <taxon>Frankiales</taxon>
        <taxon>Frankiaceae</taxon>
        <taxon>Frankia</taxon>
    </lineage>
</organism>
<evidence type="ECO:0000313" key="2">
    <source>
        <dbReference type="Proteomes" id="UP000305282"/>
    </source>
</evidence>
<accession>A0A4S5BWN1</accession>
<dbReference type="EMBL" id="SSXH01000867">
    <property type="protein sequence ID" value="THJ37377.1"/>
    <property type="molecule type" value="Genomic_DNA"/>
</dbReference>
<dbReference type="RefSeq" id="WP_161983144.1">
    <property type="nucleotide sequence ID" value="NZ_SSXH01000867.1"/>
</dbReference>
<name>A0A4S5BWN1_9ACTN</name>
<gene>
    <name evidence="1" type="ORF">E7Y31_21560</name>
</gene>
<dbReference type="AlphaFoldDB" id="A0A4S5BWN1"/>
<protein>
    <submittedName>
        <fullName evidence="1">Uncharacterized protein</fullName>
    </submittedName>
</protein>
<proteinExistence type="predicted"/>
<reference evidence="1 2" key="1">
    <citation type="submission" date="2019-04" db="EMBL/GenBank/DDBJ databases">
        <title>Draft genome sequences for three unisolated Alnus-infective Frankia Sp+ strains, AgTrS, AiOr and AvVan, the first sequenced Frankia strains able to sporulate in-planta.</title>
        <authorList>
            <person name="Bethencourt L."/>
            <person name="Vautrin F."/>
            <person name="Taib N."/>
            <person name="Dubost A."/>
            <person name="Castro-Garcia L."/>
            <person name="Imbaud O."/>
            <person name="Abrouk D."/>
            <person name="Fournier P."/>
            <person name="Briolay J."/>
            <person name="Nguyen A."/>
            <person name="Normand P."/>
            <person name="Fernandez M.P."/>
            <person name="Brochier-Armanet C."/>
            <person name="Herrera-Belaroussi A."/>
        </authorList>
    </citation>
    <scope>NUCLEOTIDE SEQUENCE [LARGE SCALE GENOMIC DNA]</scope>
    <source>
        <strain evidence="1 2">AvVan</strain>
    </source>
</reference>
<comment type="caution">
    <text evidence="1">The sequence shown here is derived from an EMBL/GenBank/DDBJ whole genome shotgun (WGS) entry which is preliminary data.</text>
</comment>